<feature type="transmembrane region" description="Helical" evidence="1">
    <location>
        <begin position="31"/>
        <end position="51"/>
    </location>
</feature>
<accession>A0A223LJN8</accession>
<proteinExistence type="predicted"/>
<protein>
    <submittedName>
        <fullName evidence="2">Uncharacterized protein</fullName>
    </submittedName>
</protein>
<evidence type="ECO:0000256" key="1">
    <source>
        <dbReference type="SAM" id="Phobius"/>
    </source>
</evidence>
<reference evidence="3" key="1">
    <citation type="submission" date="2017-07" db="EMBL/GenBank/DDBJ databases">
        <authorList>
            <person name="Bickmore M.X."/>
            <person name="Vaden K."/>
            <person name="Brady T.S."/>
            <person name="Tateoka O.B."/>
            <person name="Carter J.L."/>
            <person name="Pape J.A."/>
            <person name="Robinson D.M."/>
            <person name="Russell K.A."/>
            <person name="Staley L.A."/>
            <person name="Stettler J.M."/>
            <person name="Townsend M.H."/>
            <person name="Wienclaw T."/>
            <person name="Williamson T.L."/>
            <person name="Kruger J.L."/>
            <person name="Berg J.A."/>
            <person name="Sharma R."/>
            <person name="Payne A.M."/>
            <person name="Fajardo C.P."/>
            <person name="Breakwell D.P."/>
            <person name="Hope S."/>
            <person name="Grose J.H."/>
        </authorList>
    </citation>
    <scope>NUCLEOTIDE SEQUENCE [LARGE SCALE GENOMIC DNA]</scope>
</reference>
<evidence type="ECO:0000313" key="3">
    <source>
        <dbReference type="Proteomes" id="UP000222624"/>
    </source>
</evidence>
<evidence type="ECO:0000313" key="2">
    <source>
        <dbReference type="EMBL" id="ASU03786.1"/>
    </source>
</evidence>
<keyword evidence="1" id="KW-0472">Membrane</keyword>
<name>A0A223LJN8_9CAUD</name>
<sequence length="57" mass="6397">MKTDINSLHGDQRMDQLVRNGEPVVISKTKLLVIALVAFLTGMCFGAAFMLEYIPWL</sequence>
<keyword evidence="1" id="KW-0812">Transmembrane</keyword>
<keyword evidence="1" id="KW-1133">Transmembrane helix</keyword>
<dbReference type="EMBL" id="MF459647">
    <property type="protein sequence ID" value="ASU03786.1"/>
    <property type="molecule type" value="Genomic_DNA"/>
</dbReference>
<organism evidence="2 3">
    <name type="scientific">Erwinia phage vB_EamM_Joad</name>
    <dbReference type="NCBI Taxonomy" id="2026081"/>
    <lineage>
        <taxon>Viruses</taxon>
        <taxon>Duplodnaviria</taxon>
        <taxon>Heunggongvirae</taxon>
        <taxon>Uroviricota</taxon>
        <taxon>Caudoviricetes</taxon>
        <taxon>Chimalliviridae</taxon>
        <taxon>Risingsunvirus</taxon>
        <taxon>Risingsunvirus risingsun</taxon>
    </lineage>
</organism>
<gene>
    <name evidence="2" type="ORF">JOAD_129</name>
</gene>
<dbReference type="Proteomes" id="UP000222624">
    <property type="component" value="Genome"/>
</dbReference>